<reference evidence="1" key="1">
    <citation type="submission" date="2021-06" db="EMBL/GenBank/DDBJ databases">
        <authorList>
            <person name="Ellington A.J."/>
            <person name="Bryan N.C."/>
            <person name="Christner B.C."/>
            <person name="Reisch C.R."/>
        </authorList>
    </citation>
    <scope>NUCLEOTIDE SEQUENCE</scope>
    <source>
        <strain evidence="1">L6-1</strain>
    </source>
</reference>
<dbReference type="EMBL" id="CP076544">
    <property type="protein sequence ID" value="QWS33953.1"/>
    <property type="molecule type" value="Genomic_DNA"/>
</dbReference>
<gene>
    <name evidence="1" type="ORF">KM842_01735</name>
</gene>
<organism evidence="1 2">
    <name type="scientific">Curtobacterium aetherium</name>
    <dbReference type="NCBI Taxonomy" id="2841594"/>
    <lineage>
        <taxon>Bacteria</taxon>
        <taxon>Bacillati</taxon>
        <taxon>Actinomycetota</taxon>
        <taxon>Actinomycetes</taxon>
        <taxon>Micrococcales</taxon>
        <taxon>Microbacteriaceae</taxon>
        <taxon>Curtobacterium</taxon>
    </lineage>
</organism>
<proteinExistence type="predicted"/>
<dbReference type="Proteomes" id="UP000681794">
    <property type="component" value="Chromosome"/>
</dbReference>
<protein>
    <submittedName>
        <fullName evidence="1">ABC transporter permease</fullName>
    </submittedName>
</protein>
<keyword evidence="2" id="KW-1185">Reference proteome</keyword>
<sequence length="294" mass="30317">MSAPKHTDERAVDQHRHRDDTAAQDVRLGFSRLVRGEWIKFWSIRSTFWCFAIIVLLTIGLAVLLGAVSEPTDQEAAATGANAMIVGMNTISVYLSALVVGVLGVLIITGEYATGQIRSTFTADPGRLGALLAKATVLAASTFVVSVVATAIGVAASTGMQVGKGLEPDMADPAVWMPLLGASVYVTLLALLAFGIGLLVRSSAGGIAITLGILLVLPVVIGLVSSIGGLGWLADVMAFLPDAAGSHLFQFDSGAATPPQDGVVLNGWSGAGVLLAEVLAVNAVAMTVARRRDV</sequence>
<evidence type="ECO:0000313" key="2">
    <source>
        <dbReference type="Proteomes" id="UP000681794"/>
    </source>
</evidence>
<name>A0ACD1E587_9MICO</name>
<accession>A0ACD1E587</accession>
<evidence type="ECO:0000313" key="1">
    <source>
        <dbReference type="EMBL" id="QWS33953.1"/>
    </source>
</evidence>